<dbReference type="AlphaFoldDB" id="A0A6J4PAV4"/>
<dbReference type="EC" id="3.1.3.27" evidence="1"/>
<dbReference type="GO" id="GO:0008962">
    <property type="term" value="F:phosphatidylglycerophosphatase activity"/>
    <property type="evidence" value="ECO:0007669"/>
    <property type="project" value="UniProtKB-EC"/>
</dbReference>
<protein>
    <submittedName>
        <fullName evidence="1">Phosphatidylglycerophosphatase A</fullName>
        <ecNumber evidence="1">3.1.3.27</ecNumber>
    </submittedName>
</protein>
<name>A0A6J4PAV4_9BURK</name>
<reference evidence="1" key="1">
    <citation type="submission" date="2020-02" db="EMBL/GenBank/DDBJ databases">
        <authorList>
            <person name="Meier V. D."/>
        </authorList>
    </citation>
    <scope>NUCLEOTIDE SEQUENCE</scope>
    <source>
        <strain evidence="1">AVDCRST_MAG51</strain>
    </source>
</reference>
<organism evidence="1">
    <name type="scientific">uncultured Ramlibacter sp</name>
    <dbReference type="NCBI Taxonomy" id="260755"/>
    <lineage>
        <taxon>Bacteria</taxon>
        <taxon>Pseudomonadati</taxon>
        <taxon>Pseudomonadota</taxon>
        <taxon>Betaproteobacteria</taxon>
        <taxon>Burkholderiales</taxon>
        <taxon>Comamonadaceae</taxon>
        <taxon>Ramlibacter</taxon>
        <taxon>environmental samples</taxon>
    </lineage>
</organism>
<gene>
    <name evidence="1" type="ORF">AVDCRST_MAG51-1403</name>
</gene>
<sequence length="181" mass="18806">DPARRRLAEPAAAARGVAADAALHARASRASDRAGLRLRIEPDRARHGRHALGLGELPGAAVDAGARRAGLGGRRPDPAGLVGQHGHGAEHAGAGPRLHRGRRGHGVLAGAVGVDAGRLDRATRRLCHLPVLRCRQAGACGLGRQPVPWLRLARRGRHRVRRPGGGLLHAVRPGALDAAGM</sequence>
<evidence type="ECO:0000313" key="1">
    <source>
        <dbReference type="EMBL" id="CAA9410893.1"/>
    </source>
</evidence>
<keyword evidence="1" id="KW-0378">Hydrolase</keyword>
<accession>A0A6J4PAV4</accession>
<dbReference type="EMBL" id="CADCUX010000310">
    <property type="protein sequence ID" value="CAA9410893.1"/>
    <property type="molecule type" value="Genomic_DNA"/>
</dbReference>
<proteinExistence type="predicted"/>
<feature type="non-terminal residue" evidence="1">
    <location>
        <position position="1"/>
    </location>
</feature>
<feature type="non-terminal residue" evidence="1">
    <location>
        <position position="181"/>
    </location>
</feature>